<feature type="domain" description="FlgD/Vpr Ig-like" evidence="5">
    <location>
        <begin position="108"/>
        <end position="178"/>
    </location>
</feature>
<evidence type="ECO:0000256" key="1">
    <source>
        <dbReference type="ARBA" id="ARBA00010577"/>
    </source>
</evidence>
<dbReference type="EMBL" id="PQAP01000149">
    <property type="protein sequence ID" value="PWB70293.1"/>
    <property type="molecule type" value="Genomic_DNA"/>
</dbReference>
<evidence type="ECO:0000313" key="7">
    <source>
        <dbReference type="Proteomes" id="UP000250918"/>
    </source>
</evidence>
<sequence>MSFISPVATDASGNAKTTGSQQSLGKDDFLHLLVTKLQNQDPLKPMEDQDFIAQLAQFSSLEQMNNISEGIATSNKWDLLQMQSLNNALASGLIGKEIKAEYSGAYIENGKSTTISFTMPETASQVELTIKDASGNVVTTLNKSNVGSGVNSITWDATDNRGNRVDDGFYTVEAKAIRTDGSSFSPSLALTGKVTQVVYRDGNAYVKVNGIEIPLGDIAAVGEAGTLGS</sequence>
<proteinExistence type="inferred from homology"/>
<accession>A0A855X3U7</accession>
<reference evidence="6 7" key="1">
    <citation type="journal article" date="2018" name="ISME J.">
        <title>A methanotrophic archaeon couples anaerobic oxidation of methane to Fe(III) reduction.</title>
        <authorList>
            <person name="Cai C."/>
            <person name="Leu A.O."/>
            <person name="Xie G.J."/>
            <person name="Guo J."/>
            <person name="Feng Y."/>
            <person name="Zhao J.X."/>
            <person name="Tyson G.W."/>
            <person name="Yuan Z."/>
            <person name="Hu S."/>
        </authorList>
    </citation>
    <scope>NUCLEOTIDE SEQUENCE [LARGE SCALE GENOMIC DNA]</scope>
    <source>
        <strain evidence="6">FeB_12</strain>
    </source>
</reference>
<comment type="function">
    <text evidence="3">Required for flagellar hook formation. May act as a scaffolding protein.</text>
</comment>
<feature type="compositionally biased region" description="Polar residues" evidence="4">
    <location>
        <begin position="11"/>
        <end position="22"/>
    </location>
</feature>
<dbReference type="GO" id="GO:0044781">
    <property type="term" value="P:bacterial-type flagellum organization"/>
    <property type="evidence" value="ECO:0007669"/>
    <property type="project" value="UniProtKB-UniRule"/>
</dbReference>
<dbReference type="Proteomes" id="UP000250918">
    <property type="component" value="Unassembled WGS sequence"/>
</dbReference>
<evidence type="ECO:0000256" key="2">
    <source>
        <dbReference type="ARBA" id="ARBA00022795"/>
    </source>
</evidence>
<dbReference type="InterPro" id="IPR005648">
    <property type="entry name" value="FlgD"/>
</dbReference>
<evidence type="ECO:0000256" key="4">
    <source>
        <dbReference type="SAM" id="MobiDB-lite"/>
    </source>
</evidence>
<evidence type="ECO:0000313" key="6">
    <source>
        <dbReference type="EMBL" id="PWB70293.1"/>
    </source>
</evidence>
<comment type="caution">
    <text evidence="6">The sequence shown here is derived from an EMBL/GenBank/DDBJ whole genome shotgun (WGS) entry which is preliminary data.</text>
</comment>
<evidence type="ECO:0000256" key="3">
    <source>
        <dbReference type="RuleBase" id="RU362076"/>
    </source>
</evidence>
<name>A0A855X3U7_9BACT</name>
<dbReference type="Pfam" id="PF03963">
    <property type="entry name" value="FlgD"/>
    <property type="match status" value="1"/>
</dbReference>
<keyword evidence="6" id="KW-0282">Flagellum</keyword>
<feature type="region of interest" description="Disordered" evidence="4">
    <location>
        <begin position="1"/>
        <end position="22"/>
    </location>
</feature>
<keyword evidence="6" id="KW-0969">Cilium</keyword>
<evidence type="ECO:0000259" key="5">
    <source>
        <dbReference type="Pfam" id="PF13860"/>
    </source>
</evidence>
<comment type="similarity">
    <text evidence="1 3">Belongs to the FlgD family.</text>
</comment>
<dbReference type="AlphaFoldDB" id="A0A855X3U7"/>
<dbReference type="Pfam" id="PF13860">
    <property type="entry name" value="FlgD_ig"/>
    <property type="match status" value="1"/>
</dbReference>
<keyword evidence="2 3" id="KW-1005">Bacterial flagellum biogenesis</keyword>
<dbReference type="InterPro" id="IPR025965">
    <property type="entry name" value="FlgD/Vpr_Ig-like"/>
</dbReference>
<keyword evidence="6" id="KW-0966">Cell projection</keyword>
<gene>
    <name evidence="6" type="ORF">C3F09_09295</name>
</gene>
<dbReference type="Gene3D" id="2.60.40.4070">
    <property type="match status" value="1"/>
</dbReference>
<protein>
    <recommendedName>
        <fullName evidence="3">Basal-body rod modification protein FlgD</fullName>
    </recommendedName>
</protein>
<organism evidence="6 7">
    <name type="scientific">candidate division GN15 bacterium</name>
    <dbReference type="NCBI Taxonomy" id="2072418"/>
    <lineage>
        <taxon>Bacteria</taxon>
        <taxon>candidate division GN15</taxon>
    </lineage>
</organism>
<dbReference type="Gene3D" id="2.30.30.910">
    <property type="match status" value="1"/>
</dbReference>